<evidence type="ECO:0000313" key="1">
    <source>
        <dbReference type="EMBL" id="MDT3426105.1"/>
    </source>
</evidence>
<gene>
    <name evidence="1" type="ORF">J2Z22_001625</name>
</gene>
<name>A0ABU3H8V1_9BACL</name>
<reference evidence="1 2" key="1">
    <citation type="submission" date="2023-07" db="EMBL/GenBank/DDBJ databases">
        <title>Genomic Encyclopedia of Type Strains, Phase IV (KMG-IV): sequencing the most valuable type-strain genomes for metagenomic binning, comparative biology and taxonomic classification.</title>
        <authorList>
            <person name="Goeker M."/>
        </authorList>
    </citation>
    <scope>NUCLEOTIDE SEQUENCE [LARGE SCALE GENOMIC DNA]</scope>
    <source>
        <strain evidence="1 2">T98</strain>
    </source>
</reference>
<accession>A0ABU3H8V1</accession>
<keyword evidence="2" id="KW-1185">Reference proteome</keyword>
<sequence length="63" mass="7637">MNGPMGERIWTSMIGERIWALWDDEEAFKREVREYFKRGYPGFSVVRAKYPYIYIQDDRGRQA</sequence>
<dbReference type="RefSeq" id="WP_025701200.1">
    <property type="nucleotide sequence ID" value="NZ_JAUSUY010000005.1"/>
</dbReference>
<dbReference type="Proteomes" id="UP001248709">
    <property type="component" value="Unassembled WGS sequence"/>
</dbReference>
<organism evidence="1 2">
    <name type="scientific">Paenibacillus forsythiae</name>
    <dbReference type="NCBI Taxonomy" id="365616"/>
    <lineage>
        <taxon>Bacteria</taxon>
        <taxon>Bacillati</taxon>
        <taxon>Bacillota</taxon>
        <taxon>Bacilli</taxon>
        <taxon>Bacillales</taxon>
        <taxon>Paenibacillaceae</taxon>
        <taxon>Paenibacillus</taxon>
    </lineage>
</organism>
<proteinExistence type="predicted"/>
<protein>
    <submittedName>
        <fullName evidence="1">Uncharacterized protein</fullName>
    </submittedName>
</protein>
<comment type="caution">
    <text evidence="1">The sequence shown here is derived from an EMBL/GenBank/DDBJ whole genome shotgun (WGS) entry which is preliminary data.</text>
</comment>
<evidence type="ECO:0000313" key="2">
    <source>
        <dbReference type="Proteomes" id="UP001248709"/>
    </source>
</evidence>
<dbReference type="EMBL" id="JAUSUY010000005">
    <property type="protein sequence ID" value="MDT3426105.1"/>
    <property type="molecule type" value="Genomic_DNA"/>
</dbReference>